<dbReference type="OMA" id="HICAIYS"/>
<sequence length="170" mass="20258">MKDLNEEKEVQQKRHTKIIEKNKKEKNLKEDKMHRVIQEIITIMMVIFYIMGIVIHINCLYQTKEYGGWLYFVEGEFRLRYNLPIIMCLISTIIEFAMMKKDEFRKYNKTIIMVILITTNVIGMIIGYYFYCYKTITVTFTGQSLFISTTFIVIGNLMKALKEGEKDEVF</sequence>
<dbReference type="AlphaFoldDB" id="A0A5K1V7H4"/>
<reference evidence="2 3" key="1">
    <citation type="submission" date="2016-05" db="EMBL/GenBank/DDBJ databases">
        <title>First whole genome sequencing of Entamoeba histolytica HM1:IMSS-clone-6.</title>
        <authorList>
            <person name="Mukherjee Avik.K."/>
            <person name="Izumyama S."/>
            <person name="Nakada-Tsukui K."/>
            <person name="Nozaki T."/>
        </authorList>
    </citation>
    <scope>NUCLEOTIDE SEQUENCE [LARGE SCALE GENOMIC DNA]</scope>
    <source>
        <strain evidence="2 3">HM1:IMSS clone 6</strain>
    </source>
</reference>
<accession>A0A5K1V7H4</accession>
<organism evidence="2 3">
    <name type="scientific">Entamoeba histolytica</name>
    <dbReference type="NCBI Taxonomy" id="5759"/>
    <lineage>
        <taxon>Eukaryota</taxon>
        <taxon>Amoebozoa</taxon>
        <taxon>Evosea</taxon>
        <taxon>Archamoebae</taxon>
        <taxon>Mastigamoebida</taxon>
        <taxon>Entamoebidae</taxon>
        <taxon>Entamoeba</taxon>
    </lineage>
</organism>
<evidence type="ECO:0000313" key="2">
    <source>
        <dbReference type="EMBL" id="GAT92997.1"/>
    </source>
</evidence>
<evidence type="ECO:0000256" key="1">
    <source>
        <dbReference type="SAM" id="Phobius"/>
    </source>
</evidence>
<keyword evidence="1" id="KW-0812">Transmembrane</keyword>
<gene>
    <name evidence="2" type="ORF">CL6EHI_155670</name>
</gene>
<feature type="transmembrane region" description="Helical" evidence="1">
    <location>
        <begin position="81"/>
        <end position="99"/>
    </location>
</feature>
<name>A0A5K1V7H4_ENTHI</name>
<comment type="caution">
    <text evidence="2">The sequence shown here is derived from an EMBL/GenBank/DDBJ whole genome shotgun (WGS) entry which is preliminary data.</text>
</comment>
<feature type="transmembrane region" description="Helical" evidence="1">
    <location>
        <begin position="40"/>
        <end position="61"/>
    </location>
</feature>
<proteinExistence type="predicted"/>
<protein>
    <submittedName>
        <fullName evidence="2">Uncharacterized protein</fullName>
    </submittedName>
</protein>
<feature type="transmembrane region" description="Helical" evidence="1">
    <location>
        <begin position="137"/>
        <end position="158"/>
    </location>
</feature>
<dbReference type="VEuPathDB" id="AmoebaDB:EHI5A_166880"/>
<keyword evidence="1" id="KW-0472">Membrane</keyword>
<feature type="transmembrane region" description="Helical" evidence="1">
    <location>
        <begin position="111"/>
        <end position="131"/>
    </location>
</feature>
<dbReference type="Proteomes" id="UP000078387">
    <property type="component" value="Unassembled WGS sequence"/>
</dbReference>
<keyword evidence="1" id="KW-1133">Transmembrane helix</keyword>
<dbReference type="EMBL" id="BDEQ01000001">
    <property type="protein sequence ID" value="GAT92997.1"/>
    <property type="molecule type" value="Genomic_DNA"/>
</dbReference>
<dbReference type="VEuPathDB" id="AmoebaDB:EHI8A_190390"/>
<dbReference type="VEuPathDB" id="AmoebaDB:EHI7A_167180"/>
<dbReference type="VEuPathDB" id="AmoebaDB:EHI_155670"/>
<evidence type="ECO:0000313" key="3">
    <source>
        <dbReference type="Proteomes" id="UP000078387"/>
    </source>
</evidence>